<evidence type="ECO:0000256" key="3">
    <source>
        <dbReference type="ARBA" id="ARBA00022679"/>
    </source>
</evidence>
<organism evidence="8 9">
    <name type="scientific">Streptomyces roseus</name>
    <dbReference type="NCBI Taxonomy" id="66430"/>
    <lineage>
        <taxon>Bacteria</taxon>
        <taxon>Bacillati</taxon>
        <taxon>Actinomycetota</taxon>
        <taxon>Actinomycetes</taxon>
        <taxon>Kitasatosporales</taxon>
        <taxon>Streptomycetaceae</taxon>
        <taxon>Streptomyces</taxon>
    </lineage>
</organism>
<feature type="binding site" evidence="6">
    <location>
        <position position="60"/>
    </location>
    <ligand>
        <name>NAD(+)</name>
        <dbReference type="ChEBI" id="CHEBI:57540"/>
    </ligand>
</feature>
<accession>A0A0J6XMX1</accession>
<dbReference type="GO" id="GO:0003677">
    <property type="term" value="F:DNA binding"/>
    <property type="evidence" value="ECO:0007669"/>
    <property type="project" value="UniProtKB-UniRule"/>
</dbReference>
<keyword evidence="5 6" id="KW-0238">DNA-binding</keyword>
<evidence type="ECO:0000313" key="9">
    <source>
        <dbReference type="Proteomes" id="UP000035932"/>
    </source>
</evidence>
<dbReference type="PATRIC" id="fig|66430.4.peg.6351"/>
<dbReference type="OrthoDB" id="2052979at2"/>
<comment type="caution">
    <text evidence="8">The sequence shown here is derived from an EMBL/GenBank/DDBJ whole genome shotgun (WGS) entry which is preliminary data.</text>
</comment>
<dbReference type="Pfam" id="PF14487">
    <property type="entry name" value="DarT"/>
    <property type="match status" value="1"/>
</dbReference>
<keyword evidence="4 6" id="KW-0548">Nucleotidyltransferase</keyword>
<feature type="active site" description="Proton acceptor" evidence="6">
    <location>
        <position position="60"/>
    </location>
</feature>
<name>A0A0J6XMX1_9ACTN</name>
<dbReference type="PROSITE" id="PS52018">
    <property type="entry name" value="DART"/>
    <property type="match status" value="1"/>
</dbReference>
<dbReference type="InterPro" id="IPR029494">
    <property type="entry name" value="DarT"/>
</dbReference>
<evidence type="ECO:0000256" key="6">
    <source>
        <dbReference type="PROSITE-ProRule" id="PRU01362"/>
    </source>
</evidence>
<evidence type="ECO:0000313" key="8">
    <source>
        <dbReference type="EMBL" id="KMO96549.1"/>
    </source>
</evidence>
<keyword evidence="2 6" id="KW-0328">Glycosyltransferase</keyword>
<comment type="caution">
    <text evidence="6">Lacks conserved residue(s) required for the propagation of feature annotation.</text>
</comment>
<dbReference type="AlphaFoldDB" id="A0A0J6XMX1"/>
<dbReference type="GO" id="GO:0016757">
    <property type="term" value="F:glycosyltransferase activity"/>
    <property type="evidence" value="ECO:0007669"/>
    <property type="project" value="UniProtKB-UniRule"/>
</dbReference>
<feature type="active site" evidence="6">
    <location>
        <position position="160"/>
    </location>
</feature>
<dbReference type="GO" id="GO:0016779">
    <property type="term" value="F:nucleotidyltransferase activity"/>
    <property type="evidence" value="ECO:0007669"/>
    <property type="project" value="UniProtKB-UniRule"/>
</dbReference>
<comment type="similarity">
    <text evidence="6">Belongs to the DarT ADP-ribosyltransferase family.</text>
</comment>
<keyword evidence="3 6" id="KW-0808">Transferase</keyword>
<dbReference type="RefSeq" id="WP_048477673.1">
    <property type="nucleotide sequence ID" value="NZ_JBIRUD010000005.1"/>
</dbReference>
<feature type="domain" description="DarT" evidence="7">
    <location>
        <begin position="19"/>
        <end position="210"/>
    </location>
</feature>
<reference evidence="8 9" key="1">
    <citation type="submission" date="2015-06" db="EMBL/GenBank/DDBJ databases">
        <title>Recapitulation of the evolution of biosynthetic gene clusters reveals hidden chemical diversity on bacterial genomes.</title>
        <authorList>
            <person name="Cruz-Morales P."/>
            <person name="Martinez-Guerrero C."/>
            <person name="Morales-Escalante M.A."/>
            <person name="Yanez-Guerra L.A."/>
            <person name="Kopp J.F."/>
            <person name="Feldmann J."/>
            <person name="Ramos-Aboites H.E."/>
            <person name="Barona-Gomez F."/>
        </authorList>
    </citation>
    <scope>NUCLEOTIDE SEQUENCE [LARGE SCALE GENOMIC DNA]</scope>
    <source>
        <strain evidence="8 9">ATCC 31245</strain>
    </source>
</reference>
<evidence type="ECO:0000256" key="1">
    <source>
        <dbReference type="ARBA" id="ARBA00022649"/>
    </source>
</evidence>
<keyword evidence="9" id="KW-1185">Reference proteome</keyword>
<dbReference type="STRING" id="66430.ACS04_18170"/>
<evidence type="ECO:0000259" key="7">
    <source>
        <dbReference type="PROSITE" id="PS52018"/>
    </source>
</evidence>
<dbReference type="Proteomes" id="UP000035932">
    <property type="component" value="Unassembled WGS sequence"/>
</dbReference>
<evidence type="ECO:0000256" key="5">
    <source>
        <dbReference type="ARBA" id="ARBA00023125"/>
    </source>
</evidence>
<proteinExistence type="inferred from homology"/>
<dbReference type="EMBL" id="LFML01000068">
    <property type="protein sequence ID" value="KMO96549.1"/>
    <property type="molecule type" value="Genomic_DNA"/>
</dbReference>
<evidence type="ECO:0000256" key="4">
    <source>
        <dbReference type="ARBA" id="ARBA00022695"/>
    </source>
</evidence>
<evidence type="ECO:0000256" key="2">
    <source>
        <dbReference type="ARBA" id="ARBA00022676"/>
    </source>
</evidence>
<keyword evidence="1 6" id="KW-1277">Toxin-antitoxin system</keyword>
<gene>
    <name evidence="8" type="ORF">ACS04_18170</name>
</gene>
<protein>
    <recommendedName>
        <fullName evidence="7">DarT domain-containing protein</fullName>
    </recommendedName>
</protein>
<comment type="catalytic activity">
    <reaction evidence="6">
        <text>a thymidine in DNA + NAD(+) = an N-(ADP-alpha-D-ribosyl)-thymidine in DNA + nicotinamide + H(+)</text>
        <dbReference type="Rhea" id="RHEA:71651"/>
        <dbReference type="Rhea" id="RHEA-COMP:13556"/>
        <dbReference type="Rhea" id="RHEA-COMP:18051"/>
        <dbReference type="ChEBI" id="CHEBI:15378"/>
        <dbReference type="ChEBI" id="CHEBI:17154"/>
        <dbReference type="ChEBI" id="CHEBI:57540"/>
        <dbReference type="ChEBI" id="CHEBI:137386"/>
        <dbReference type="ChEBI" id="CHEBI:191199"/>
    </reaction>
</comment>
<sequence>MTRTSDLALTEALRRSRATRLAHFTPARSFPHILRDGAIRSSKDLAETAPEQFTPTDRQRFDQQPDKVCCTFQFPNGYYLAQARQKPDHQNYPDWICLFLDVELALREGTLFAPCNAAKQSGARLRPGPDALLELFAATSDGWPRGAGHLQGAATNLQAEVLVPGPIELRHVLAVAMPSHEAVANEPARLRLLKAEVPPLTWLVEPVLFDKNGLSSRVRNGPPLDEAVWVPPQSDGMTR</sequence>
<feature type="binding site" evidence="6">
    <location>
        <begin position="23"/>
        <end position="25"/>
    </location>
    <ligand>
        <name>NAD(+)</name>
        <dbReference type="ChEBI" id="CHEBI:57540"/>
    </ligand>
</feature>